<dbReference type="Pfam" id="PF20315">
    <property type="entry name" value="DUF6611"/>
    <property type="match status" value="1"/>
</dbReference>
<dbReference type="Proteomes" id="UP000034150">
    <property type="component" value="Unassembled WGS sequence"/>
</dbReference>
<keyword evidence="3" id="KW-1185">Reference proteome</keyword>
<dbReference type="InterPro" id="IPR046719">
    <property type="entry name" value="DUF6611"/>
</dbReference>
<protein>
    <submittedName>
        <fullName evidence="2">Uncharacterized protein</fullName>
    </submittedName>
</protein>
<keyword evidence="1" id="KW-1133">Transmembrane helix</keyword>
<dbReference type="EMBL" id="LAUZ02000023">
    <property type="protein sequence ID" value="KKF01372.1"/>
    <property type="molecule type" value="Genomic_DNA"/>
</dbReference>
<feature type="transmembrane region" description="Helical" evidence="1">
    <location>
        <begin position="48"/>
        <end position="68"/>
    </location>
</feature>
<accession>A0A0M2K2E4</accession>
<keyword evidence="1" id="KW-0812">Transmembrane</keyword>
<comment type="caution">
    <text evidence="2">The sequence shown here is derived from an EMBL/GenBank/DDBJ whole genome shotgun (WGS) entry which is preliminary data.</text>
</comment>
<dbReference type="PATRIC" id="fig|1807.13.peg.2457"/>
<evidence type="ECO:0000256" key="1">
    <source>
        <dbReference type="SAM" id="Phobius"/>
    </source>
</evidence>
<reference evidence="2 3" key="1">
    <citation type="journal article" date="2015" name="Genome Announc.">
        <title>Draft Genome Sequence of Mycobacterium obuense Strain UC1, Isolated from Patient Sputum.</title>
        <authorList>
            <person name="Greninger A.L."/>
            <person name="Cunningham G."/>
            <person name="Hsu E.D."/>
            <person name="Yu J.M."/>
            <person name="Chiu C.Y."/>
            <person name="Miller S."/>
        </authorList>
    </citation>
    <scope>NUCLEOTIDE SEQUENCE [LARGE SCALE GENOMIC DNA]</scope>
    <source>
        <strain evidence="2 3">UC1</strain>
    </source>
</reference>
<proteinExistence type="predicted"/>
<evidence type="ECO:0000313" key="2">
    <source>
        <dbReference type="EMBL" id="KKF01372.1"/>
    </source>
</evidence>
<name>A0A0M2K2E4_9MYCO</name>
<gene>
    <name evidence="2" type="ORF">WN67_14140</name>
</gene>
<evidence type="ECO:0000313" key="3">
    <source>
        <dbReference type="Proteomes" id="UP000034150"/>
    </source>
</evidence>
<keyword evidence="1" id="KW-0472">Membrane</keyword>
<sequence>MTATGRRLLDGDAAWGTLTVQPDRFGTRYVLTVYPPGSTALDRRRIRIWRGSPIWGALLWIVAEAILTRHLHPLLALATSTTLLAVCILAAQAYAGAPRRQVRVLAATLLPRRYDPVSAGMCEAMQRLARILRTAESSLHASRMTPAQFELTWWQVYDMVASIRAQPAVIRSDLPPQ</sequence>
<organism evidence="2 3">
    <name type="scientific">Mycolicibacterium obuense</name>
    <dbReference type="NCBI Taxonomy" id="1807"/>
    <lineage>
        <taxon>Bacteria</taxon>
        <taxon>Bacillati</taxon>
        <taxon>Actinomycetota</taxon>
        <taxon>Actinomycetes</taxon>
        <taxon>Mycobacteriales</taxon>
        <taxon>Mycobacteriaceae</taxon>
        <taxon>Mycolicibacterium</taxon>
    </lineage>
</organism>
<dbReference type="AlphaFoldDB" id="A0A0M2K2E4"/>
<feature type="transmembrane region" description="Helical" evidence="1">
    <location>
        <begin position="74"/>
        <end position="95"/>
    </location>
</feature>